<keyword evidence="2" id="KW-1185">Reference proteome</keyword>
<protein>
    <recommendedName>
        <fullName evidence="3">WD domain, G-beta repeat</fullName>
    </recommendedName>
</protein>
<dbReference type="GeneID" id="92377373"/>
<dbReference type="AlphaFoldDB" id="A0A1G4IHE8"/>
<accession>A0A1G4IHE8</accession>
<dbReference type="VEuPathDB" id="TriTrypDB:TEOVI_000343300"/>
<comment type="caution">
    <text evidence="1">The sequence shown here is derived from an EMBL/GenBank/DDBJ whole genome shotgun (WGS) entry which is preliminary data.</text>
</comment>
<evidence type="ECO:0008006" key="3">
    <source>
        <dbReference type="Google" id="ProtNLM"/>
    </source>
</evidence>
<evidence type="ECO:0000313" key="2">
    <source>
        <dbReference type="Proteomes" id="UP000195570"/>
    </source>
</evidence>
<proteinExistence type="predicted"/>
<dbReference type="EMBL" id="CZPT02001745">
    <property type="protein sequence ID" value="SCU71851.1"/>
    <property type="molecule type" value="Genomic_DNA"/>
</dbReference>
<dbReference type="RefSeq" id="XP_067082439.1">
    <property type="nucleotide sequence ID" value="XM_067226338.1"/>
</dbReference>
<evidence type="ECO:0000313" key="1">
    <source>
        <dbReference type="EMBL" id="SCU71851.1"/>
    </source>
</evidence>
<name>A0A1G4IHE8_TRYEQ</name>
<dbReference type="Proteomes" id="UP000195570">
    <property type="component" value="Unassembled WGS sequence"/>
</dbReference>
<gene>
    <name evidence="1" type="ORF">TEOVI_000343300</name>
</gene>
<sequence length="467" mass="48134">MSSVGIEWSALSLPVEGEVVFASFVSLICPLDGRREGDDVSKKCSAASVLCNECANAIVCVLKDREVAFFDLADESAGPREVRRIGATPPLLVSRFMRNADPSVATCATLLPKDVSFMCRVPPAAVERVSSSDPSAGPHGGGAGAAHSVRGTVYLCGAVGTSDGRVDVFSEEGYVFGFVASDGPVVAVSVIYSTSFSSGGCAGVKSWEQIQPSGVSLPAEGSDEERTLDRATANLGFVTTNADGVVSVWRQDGCGLKPAVFGSSALFSRVFCSRVVQPSSRDWLLSGTEVTRTPFIVHTSPGLTADLCARSAVTFEDVESRVRLPGNMLTRTTAIASDGDSALVARGRSVFHVTFSGSSCDLVCTADCNVDGLHLPGSGPQKEGGAALAAACDVKGTVYVLCGQPLSVLGRYSATGGGPIRSLSICAVSRLVTIVGGDGTVDVVLVPTDADSVPTATVHQALASLPR</sequence>
<reference evidence="1" key="1">
    <citation type="submission" date="2016-09" db="EMBL/GenBank/DDBJ databases">
        <authorList>
            <person name="Hebert L."/>
            <person name="Moumen B."/>
        </authorList>
    </citation>
    <scope>NUCLEOTIDE SEQUENCE [LARGE SCALE GENOMIC DNA]</scope>
    <source>
        <strain evidence="1">OVI</strain>
    </source>
</reference>
<organism evidence="1 2">
    <name type="scientific">Trypanosoma equiperdum</name>
    <dbReference type="NCBI Taxonomy" id="5694"/>
    <lineage>
        <taxon>Eukaryota</taxon>
        <taxon>Discoba</taxon>
        <taxon>Euglenozoa</taxon>
        <taxon>Kinetoplastea</taxon>
        <taxon>Metakinetoplastina</taxon>
        <taxon>Trypanosomatida</taxon>
        <taxon>Trypanosomatidae</taxon>
        <taxon>Trypanosoma</taxon>
    </lineage>
</organism>